<dbReference type="InterPro" id="IPR032880">
    <property type="entry name" value="CSC1/OSCA1-like_N"/>
</dbReference>
<dbReference type="OrthoDB" id="1076608at2759"/>
<feature type="compositionally biased region" description="Basic and acidic residues" evidence="7">
    <location>
        <begin position="902"/>
        <end position="917"/>
    </location>
</feature>
<protein>
    <recommendedName>
        <fullName evidence="15">CSC1/OSCA1-like 7TM region domain-containing protein</fullName>
    </recommendedName>
</protein>
<evidence type="ECO:0000256" key="4">
    <source>
        <dbReference type="ARBA" id="ARBA00022692"/>
    </source>
</evidence>
<evidence type="ECO:0000256" key="1">
    <source>
        <dbReference type="ARBA" id="ARBA00004141"/>
    </source>
</evidence>
<keyword evidence="5 8" id="KW-1133">Transmembrane helix</keyword>
<dbReference type="GeneID" id="5543257"/>
<dbReference type="EMBL" id="DS480475">
    <property type="protein sequence ID" value="EDO15188.1"/>
    <property type="molecule type" value="Genomic_DNA"/>
</dbReference>
<feature type="transmembrane region" description="Helical" evidence="8">
    <location>
        <begin position="381"/>
        <end position="406"/>
    </location>
</feature>
<feature type="transmembrane region" description="Helical" evidence="8">
    <location>
        <begin position="632"/>
        <end position="654"/>
    </location>
</feature>
<dbReference type="PANTHER" id="PTHR13018:SF26">
    <property type="entry name" value="DOMAIN PROTEIN, PUTATIVE (AFU_ORTHOLOGUE AFUA_5G10920)-RELATED"/>
    <property type="match status" value="1"/>
</dbReference>
<feature type="region of interest" description="Disordered" evidence="7">
    <location>
        <begin position="902"/>
        <end position="924"/>
    </location>
</feature>
<keyword evidence="14" id="KW-1185">Reference proteome</keyword>
<evidence type="ECO:0008006" key="15">
    <source>
        <dbReference type="Google" id="ProtNLM"/>
    </source>
</evidence>
<dbReference type="GO" id="GO:0005886">
    <property type="term" value="C:plasma membrane"/>
    <property type="evidence" value="ECO:0007669"/>
    <property type="project" value="TreeGrafter"/>
</dbReference>
<name>A7TRC0_VANPO</name>
<dbReference type="InParanoid" id="A7TRC0"/>
<dbReference type="RefSeq" id="XP_001643046.1">
    <property type="nucleotide sequence ID" value="XM_001642996.1"/>
</dbReference>
<dbReference type="InterPro" id="IPR003864">
    <property type="entry name" value="CSC1/OSCA1-like_7TM"/>
</dbReference>
<dbReference type="OMA" id="PKRYYAH"/>
<evidence type="ECO:0000259" key="10">
    <source>
        <dbReference type="Pfam" id="PF12621"/>
    </source>
</evidence>
<dbReference type="FunCoup" id="A7TRC0">
    <property type="interactions" value="195"/>
</dbReference>
<feature type="transmembrane region" description="Helical" evidence="8">
    <location>
        <begin position="426"/>
        <end position="450"/>
    </location>
</feature>
<dbReference type="InterPro" id="IPR045122">
    <property type="entry name" value="Csc1-like"/>
</dbReference>
<evidence type="ECO:0000256" key="8">
    <source>
        <dbReference type="SAM" id="Phobius"/>
    </source>
</evidence>
<dbReference type="KEGG" id="vpo:Kpol_1069p10"/>
<dbReference type="Pfam" id="PF13967">
    <property type="entry name" value="RSN1_TM"/>
    <property type="match status" value="1"/>
</dbReference>
<feature type="transmembrane region" description="Helical" evidence="8">
    <location>
        <begin position="471"/>
        <end position="499"/>
    </location>
</feature>
<evidence type="ECO:0000259" key="12">
    <source>
        <dbReference type="Pfam" id="PF14703"/>
    </source>
</evidence>
<evidence type="ECO:0000256" key="3">
    <source>
        <dbReference type="ARBA" id="ARBA00022448"/>
    </source>
</evidence>
<comment type="similarity">
    <text evidence="2">Belongs to the CSC1 (TC 1.A.17) family.</text>
</comment>
<dbReference type="InterPro" id="IPR027815">
    <property type="entry name" value="CSC1/OSCA1-like_cyt"/>
</dbReference>
<evidence type="ECO:0000256" key="7">
    <source>
        <dbReference type="SAM" id="MobiDB-lite"/>
    </source>
</evidence>
<dbReference type="GO" id="GO:0005227">
    <property type="term" value="F:calcium-activated cation channel activity"/>
    <property type="evidence" value="ECO:0007669"/>
    <property type="project" value="InterPro"/>
</dbReference>
<dbReference type="HOGENOM" id="CLU_002458_2_1_1"/>
<dbReference type="Pfam" id="PF14703">
    <property type="entry name" value="PHM7_cyt"/>
    <property type="match status" value="1"/>
</dbReference>
<proteinExistence type="inferred from homology"/>
<evidence type="ECO:0000256" key="6">
    <source>
        <dbReference type="ARBA" id="ARBA00023136"/>
    </source>
</evidence>
<feature type="transmembrane region" description="Helical" evidence="8">
    <location>
        <begin position="519"/>
        <end position="548"/>
    </location>
</feature>
<feature type="transmembrane region" description="Helical" evidence="8">
    <location>
        <begin position="142"/>
        <end position="161"/>
    </location>
</feature>
<keyword evidence="4 8" id="KW-0812">Transmembrane</keyword>
<dbReference type="eggNOG" id="KOG1134">
    <property type="taxonomic scope" value="Eukaryota"/>
</dbReference>
<feature type="transmembrane region" description="Helical" evidence="8">
    <location>
        <begin position="594"/>
        <end position="612"/>
    </location>
</feature>
<evidence type="ECO:0000313" key="14">
    <source>
        <dbReference type="Proteomes" id="UP000000267"/>
    </source>
</evidence>
<gene>
    <name evidence="13" type="ORF">Kpol_1069p10</name>
</gene>
<dbReference type="Pfam" id="PF12621">
    <property type="entry name" value="PHM7_ext"/>
    <property type="match status" value="1"/>
</dbReference>
<organism evidence="14">
    <name type="scientific">Vanderwaltozyma polyspora (strain ATCC 22028 / DSM 70294 / BCRC 21397 / CBS 2163 / NBRC 10782 / NRRL Y-8283 / UCD 57-17)</name>
    <name type="common">Kluyveromyces polysporus</name>
    <dbReference type="NCBI Taxonomy" id="436907"/>
    <lineage>
        <taxon>Eukaryota</taxon>
        <taxon>Fungi</taxon>
        <taxon>Dikarya</taxon>
        <taxon>Ascomycota</taxon>
        <taxon>Saccharomycotina</taxon>
        <taxon>Saccharomycetes</taxon>
        <taxon>Saccharomycetales</taxon>
        <taxon>Saccharomycetaceae</taxon>
        <taxon>Vanderwaltozyma</taxon>
    </lineage>
</organism>
<dbReference type="Pfam" id="PF02714">
    <property type="entry name" value="RSN1_7TM"/>
    <property type="match status" value="1"/>
</dbReference>
<evidence type="ECO:0000256" key="5">
    <source>
        <dbReference type="ARBA" id="ARBA00022989"/>
    </source>
</evidence>
<feature type="transmembrane region" description="Helical" evidence="8">
    <location>
        <begin position="660"/>
        <end position="677"/>
    </location>
</feature>
<evidence type="ECO:0000259" key="9">
    <source>
        <dbReference type="Pfam" id="PF02714"/>
    </source>
</evidence>
<evidence type="ECO:0000313" key="13">
    <source>
        <dbReference type="EMBL" id="EDO15188.1"/>
    </source>
</evidence>
<dbReference type="PANTHER" id="PTHR13018">
    <property type="entry name" value="PROBABLE MEMBRANE PROTEIN DUF221-RELATED"/>
    <property type="match status" value="1"/>
</dbReference>
<feature type="domain" description="10TM putative phosphate transporter extracellular tail" evidence="10">
    <location>
        <begin position="789"/>
        <end position="882"/>
    </location>
</feature>
<reference evidence="13 14" key="1">
    <citation type="journal article" date="2007" name="Proc. Natl. Acad. Sci. U.S.A.">
        <title>Independent sorting-out of thousands of duplicated gene pairs in two yeast species descended from a whole-genome duplication.</title>
        <authorList>
            <person name="Scannell D.R."/>
            <person name="Frank A.C."/>
            <person name="Conant G.C."/>
            <person name="Byrne K.P."/>
            <person name="Woolfit M."/>
            <person name="Wolfe K.H."/>
        </authorList>
    </citation>
    <scope>NUCLEOTIDE SEQUENCE [LARGE SCALE GENOMIC DNA]</scope>
    <source>
        <strain evidence="14">ATCC 22028 / DSM 70294 / BCRC 21397 / CBS 2163 / NBRC 10782 / NRRL Y-8283 / UCD 57-17</strain>
    </source>
</reference>
<accession>A7TRC0</accession>
<dbReference type="InterPro" id="IPR022257">
    <property type="entry name" value="PHM7_ext"/>
</dbReference>
<feature type="transmembrane region" description="Helical" evidence="8">
    <location>
        <begin position="92"/>
        <end position="115"/>
    </location>
</feature>
<feature type="domain" description="CSC1/OSCA1-like cytosolic" evidence="12">
    <location>
        <begin position="186"/>
        <end position="367"/>
    </location>
</feature>
<dbReference type="PhylomeDB" id="A7TRC0"/>
<comment type="subcellular location">
    <subcellularLocation>
        <location evidence="1">Membrane</location>
        <topology evidence="1">Multi-pass membrane protein</topology>
    </subcellularLocation>
</comment>
<feature type="transmembrane region" description="Helical" evidence="8">
    <location>
        <begin position="15"/>
        <end position="36"/>
    </location>
</feature>
<dbReference type="Proteomes" id="UP000000267">
    <property type="component" value="Unassembled WGS sequence"/>
</dbReference>
<keyword evidence="3" id="KW-0813">Transport</keyword>
<keyword evidence="6 8" id="KW-0472">Membrane</keyword>
<evidence type="ECO:0000259" key="11">
    <source>
        <dbReference type="Pfam" id="PF13967"/>
    </source>
</evidence>
<dbReference type="AlphaFoldDB" id="A7TRC0"/>
<feature type="domain" description="CSC1/OSCA1-like N-terminal transmembrane" evidence="11">
    <location>
        <begin position="15"/>
        <end position="163"/>
    </location>
</feature>
<evidence type="ECO:0000256" key="2">
    <source>
        <dbReference type="ARBA" id="ARBA00007779"/>
    </source>
</evidence>
<sequence length="924" mass="106149">MSTYDKENGTSTQQVLTALAANSVLFGAFMTGFLLLRLKLKRIYEPKSSYDLINEEKKPEPLPSGLWQWFIPLLKKSDNFIIQQAGLDGYLFLRYLFIIFSYCAVSMLYIFPILLPVNAANGNNETGLNILAYQNIKDSKRYYAHVFISWIFFWGFLFIVYRELYYYNSLRQNVLSSNRYAKKLSSKTVLFQNVPDQYLSETEFTKLFSGVKKIWIARSPVGLDKKVKERDDLAYNLEGVLTAYLQKAIKKINKIKKKDPSYGTLIQESTIDDFVKKPKHRENKWKLFFSKKIDTFEYYKNILPEKNEKVAELQSNQLDSKPINSVFVLFESQYHAQIASQVLTYHGPLNLTPAYIGIDPKDIIWFNLRMYPVERLIRKSAAVIAIVVVVILWSFPVAFVGMISNITYLTNKLHWLNFIYKLPDVLLGILTSLAPTIALALLMMCLPIFIRAMAFFGGAPSHQNVERFTQQAYFAFQVIQVFLVTTITSAATSTVTQIVENPASAMFLLATNLPKASNFYIAYIVLQGMAASSGMLLQFVPLLLYYLLGNILDKTPRKKFNRFNTLSSVDWGTTFPIYTNLAVIVFSYAIISPIILLFGAFGFFLLWVSYLYNLNYVYQEAPDSRGVHYPRALFQTIVGIYIGQICLLGLFVFGKGWGPIVLQCIGLGVTLFIHLMFNHCFDHLIKFIPIDTMKPLDGKSETVSYINLEKDLVNPEDRIKELPAFPIRKYHSNINNDSNESKKLEYTYEIDNKTEYPNMETSENNMFLNPLLADGNTTEVAIPRFWKRFFNVHEYSSYKAVKTRIPEIYHLQDPNEKTDDDDIVHAYDYPAVSAKCPFLWIPKDPYGFSDALIEEFQGIIKISNEGAYFDDKGNATYDSRPPSYDDLIEEEDIVNVEFSHRKSKDDLDPFDDSKEILSSDSNTN</sequence>
<feature type="domain" description="CSC1/OSCA1-like 7TM region" evidence="9">
    <location>
        <begin position="379"/>
        <end position="651"/>
    </location>
</feature>